<dbReference type="RefSeq" id="XP_058327105.1">
    <property type="nucleotide sequence ID" value="XM_058478775.1"/>
</dbReference>
<dbReference type="InterPro" id="IPR027417">
    <property type="entry name" value="P-loop_NTPase"/>
</dbReference>
<evidence type="ECO:0000256" key="5">
    <source>
        <dbReference type="ARBA" id="ARBA00022801"/>
    </source>
</evidence>
<dbReference type="SMART" id="SM00490">
    <property type="entry name" value="HELICc"/>
    <property type="match status" value="1"/>
</dbReference>
<feature type="region of interest" description="Disordered" evidence="11">
    <location>
        <begin position="1"/>
        <end position="163"/>
    </location>
</feature>
<sequence>MGDSVPDTPVRERTMGTASSEDEDIHDTVATLPVASLTPSQRFTQPTQIIDSPHSRPKHSIVQVAASSPTAPSLTNTPPRRGLLSSLLAPAGTQFRSPSNSARPAKRSPILNFDDGPTYLGGSSDEEESYAISSTDIKPAMFEKTRSPDKVAESPVRSEAPGSAFDRFKEITAAAKYDPTSSVKRSAEQLGDIDPRGAAMKKARLSTDSQPKSPVSSSLQSTGATEASRAKRSAEQLGGLDPHTGTAIKKARLSTDSQPQSPATTNPHIQSTNDIDDYRVKVKVERMLKIVANKTVQECVNALVRANGNYDVALDIVTKDPAQSNNKTAIIIESSDDELSSAVASSAAPLPAAKQQIRARNTIHNKYRDSANLPPTSTNPTSRDQGTDGKPRGRLMRGPRDHVLSRDASPQNIIVVDDDATPPKPKPGRLQKGRRQPIRSPSPLLTDSEDEEVQLDDSKSVNLHNQVFKFLNTCDTRDLADIAAIPEDHAKVITDNRPYRTLDDIRLVQAPVDESAKPKGKGKARRAPKPIGDKIVDKCLEMWEGYMAVDSLVAECAKLGKPIADEMKKWGVDIFGKPGGDLELTSMTAGTTHDSGIATPSSSHPSPGGGNKEGDDDDEDDGPVSASRKPKSQGSQFISQPDIMAKDLVMKDYQIVGLNWLALLFEKEMSCILADDMGLGKTCQVISFLAHLFTKGIKGPHLVVVPASTIENWIREFTKFCPDLHVIPYYAGQNERAEIRHQIEENRDDINVVITTYTIAKNPIDTKFLRNQEFTVCVYDEGHMLKNSRSQLYEKLIRIPAKFRLLLTGTPLQNNLQELASLLGFILPEVFKSHKDDLKAIFANKAKTTDESHAALLSAQRIGRAKSMLKPFVLRRKKHQVIDLPDKVCRVQYCDMKTSQSDIYREEQENVRRLLEDRAAGKKTGSKSANILMKLRQAAIHPLLSRRIYTEAVLKQMSRACLNEPVWRLSDPDVILEELREYSDYDLHGMCKKWSSLGKFRLRNEEWMDSGKVEHLRKLLTSFIANGDRTLVFSQFTLVMDILEEVLETLKIRFVRLDGNTSVQDRQAILDAFHEDAGIPVFLLSTKAGGTGINLACANKVVIFDSSFNPQEDVQAENRAHRVGQTRDVEVIRFVTRDTIEEQIHALGQTKLALDQAVAGDEEGGSKGGGGDAGR</sequence>
<reference evidence="14" key="2">
    <citation type="journal article" date="2023" name="IMA Fungus">
        <title>Comparative genomic study of the Penicillium genus elucidates a diverse pangenome and 15 lateral gene transfer events.</title>
        <authorList>
            <person name="Petersen C."/>
            <person name="Sorensen T."/>
            <person name="Nielsen M.R."/>
            <person name="Sondergaard T.E."/>
            <person name="Sorensen J.L."/>
            <person name="Fitzpatrick D.A."/>
            <person name="Frisvad J.C."/>
            <person name="Nielsen K.L."/>
        </authorList>
    </citation>
    <scope>NUCLEOTIDE SEQUENCE</scope>
    <source>
        <strain evidence="14">IBT 19713</strain>
    </source>
</reference>
<dbReference type="CDD" id="cd18793">
    <property type="entry name" value="SF2_C_SNF"/>
    <property type="match status" value="1"/>
</dbReference>
<dbReference type="SMART" id="SM00487">
    <property type="entry name" value="DEXDc"/>
    <property type="match status" value="1"/>
</dbReference>
<evidence type="ECO:0000256" key="3">
    <source>
        <dbReference type="ARBA" id="ARBA00012551"/>
    </source>
</evidence>
<feature type="compositionally biased region" description="Polar residues" evidence="11">
    <location>
        <begin position="65"/>
        <end position="78"/>
    </location>
</feature>
<dbReference type="PROSITE" id="PS51192">
    <property type="entry name" value="HELICASE_ATP_BIND_1"/>
    <property type="match status" value="1"/>
</dbReference>
<accession>A0A9W9NHW6</accession>
<evidence type="ECO:0000313" key="15">
    <source>
        <dbReference type="Proteomes" id="UP001150941"/>
    </source>
</evidence>
<dbReference type="PANTHER" id="PTHR10799">
    <property type="entry name" value="SNF2/RAD54 HELICASE FAMILY"/>
    <property type="match status" value="1"/>
</dbReference>
<dbReference type="InterPro" id="IPR000330">
    <property type="entry name" value="SNF2_N"/>
</dbReference>
<feature type="compositionally biased region" description="Polar residues" evidence="11">
    <location>
        <begin position="37"/>
        <end position="50"/>
    </location>
</feature>
<comment type="subcellular location">
    <subcellularLocation>
        <location evidence="1">Nucleus</location>
    </subcellularLocation>
</comment>
<comment type="similarity">
    <text evidence="2">Belongs to the SNF2/RAD54 helicase family.</text>
</comment>
<dbReference type="FunFam" id="3.40.50.10810:FF:000014">
    <property type="entry name" value="SWI/SNF-related matrix-associated actin-dependent regulator of chromatin subfamily A containing DEAD/H box 1"/>
    <property type="match status" value="1"/>
</dbReference>
<dbReference type="Pfam" id="PF00271">
    <property type="entry name" value="Helicase_C"/>
    <property type="match status" value="1"/>
</dbReference>
<dbReference type="GO" id="GO:0003678">
    <property type="term" value="F:DNA helicase activity"/>
    <property type="evidence" value="ECO:0007669"/>
    <property type="project" value="UniProtKB-EC"/>
</dbReference>
<feature type="compositionally biased region" description="Polar residues" evidence="11">
    <location>
        <begin position="373"/>
        <end position="384"/>
    </location>
</feature>
<dbReference type="InterPro" id="IPR038718">
    <property type="entry name" value="SNF2-like_sf"/>
</dbReference>
<dbReference type="EC" id="3.6.4.12" evidence="3"/>
<evidence type="ECO:0000256" key="7">
    <source>
        <dbReference type="ARBA" id="ARBA00022840"/>
    </source>
</evidence>
<feature type="compositionally biased region" description="Polar residues" evidence="11">
    <location>
        <begin position="585"/>
        <end position="594"/>
    </location>
</feature>
<feature type="compositionally biased region" description="Polar residues" evidence="11">
    <location>
        <begin position="206"/>
        <end position="225"/>
    </location>
</feature>
<keyword evidence="9" id="KW-0238">DNA-binding</keyword>
<keyword evidence="15" id="KW-1185">Reference proteome</keyword>
<comment type="caution">
    <text evidence="14">The sequence shown here is derived from an EMBL/GenBank/DDBJ whole genome shotgun (WGS) entry which is preliminary data.</text>
</comment>
<evidence type="ECO:0000256" key="8">
    <source>
        <dbReference type="ARBA" id="ARBA00022853"/>
    </source>
</evidence>
<dbReference type="InterPro" id="IPR001650">
    <property type="entry name" value="Helicase_C-like"/>
</dbReference>
<dbReference type="Gene3D" id="3.40.50.10810">
    <property type="entry name" value="Tandem AAA-ATPase domain"/>
    <property type="match status" value="1"/>
</dbReference>
<dbReference type="GeneID" id="83206078"/>
<evidence type="ECO:0000313" key="14">
    <source>
        <dbReference type="EMBL" id="KAJ5220275.1"/>
    </source>
</evidence>
<feature type="domain" description="Helicase ATP-binding" evidence="12">
    <location>
        <begin position="662"/>
        <end position="829"/>
    </location>
</feature>
<dbReference type="AlphaFoldDB" id="A0A9W9NHW6"/>
<dbReference type="GO" id="GO:0140658">
    <property type="term" value="F:ATP-dependent chromatin remodeler activity"/>
    <property type="evidence" value="ECO:0007669"/>
    <property type="project" value="UniProtKB-ARBA"/>
</dbReference>
<evidence type="ECO:0000259" key="12">
    <source>
        <dbReference type="PROSITE" id="PS51192"/>
    </source>
</evidence>
<evidence type="ECO:0000256" key="1">
    <source>
        <dbReference type="ARBA" id="ARBA00004123"/>
    </source>
</evidence>
<keyword evidence="6 14" id="KW-0347">Helicase</keyword>
<proteinExistence type="inferred from homology"/>
<evidence type="ECO:0000259" key="13">
    <source>
        <dbReference type="PROSITE" id="PS51194"/>
    </source>
</evidence>
<dbReference type="SUPFAM" id="SSF52540">
    <property type="entry name" value="P-loop containing nucleoside triphosphate hydrolases"/>
    <property type="match status" value="2"/>
</dbReference>
<evidence type="ECO:0000256" key="9">
    <source>
        <dbReference type="ARBA" id="ARBA00023125"/>
    </source>
</evidence>
<feature type="compositionally biased region" description="Basic and acidic residues" evidence="11">
    <location>
        <begin position="141"/>
        <end position="152"/>
    </location>
</feature>
<dbReference type="CDD" id="cd17998">
    <property type="entry name" value="DEXHc_SMARCAD1"/>
    <property type="match status" value="1"/>
</dbReference>
<dbReference type="GO" id="GO:0003677">
    <property type="term" value="F:DNA binding"/>
    <property type="evidence" value="ECO:0007669"/>
    <property type="project" value="UniProtKB-KW"/>
</dbReference>
<dbReference type="GO" id="GO:0005524">
    <property type="term" value="F:ATP binding"/>
    <property type="evidence" value="ECO:0007669"/>
    <property type="project" value="UniProtKB-KW"/>
</dbReference>
<feature type="compositionally biased region" description="Polar residues" evidence="11">
    <location>
        <begin position="254"/>
        <end position="272"/>
    </location>
</feature>
<protein>
    <recommendedName>
        <fullName evidence="3">DNA helicase</fullName>
        <ecNumber evidence="3">3.6.4.12</ecNumber>
    </recommendedName>
</protein>
<dbReference type="OrthoDB" id="5857104at2759"/>
<dbReference type="InterPro" id="IPR049730">
    <property type="entry name" value="SNF2/RAD54-like_C"/>
</dbReference>
<dbReference type="Proteomes" id="UP001150941">
    <property type="component" value="Unassembled WGS sequence"/>
</dbReference>
<keyword evidence="8" id="KW-0156">Chromatin regulator</keyword>
<feature type="region of interest" description="Disordered" evidence="11">
    <location>
        <begin position="365"/>
        <end position="451"/>
    </location>
</feature>
<dbReference type="GO" id="GO:0005634">
    <property type="term" value="C:nucleus"/>
    <property type="evidence" value="ECO:0007669"/>
    <property type="project" value="UniProtKB-SubCell"/>
</dbReference>
<evidence type="ECO:0000256" key="11">
    <source>
        <dbReference type="SAM" id="MobiDB-lite"/>
    </source>
</evidence>
<organism evidence="14 15">
    <name type="scientific">Penicillium chermesinum</name>
    <dbReference type="NCBI Taxonomy" id="63820"/>
    <lineage>
        <taxon>Eukaryota</taxon>
        <taxon>Fungi</taxon>
        <taxon>Dikarya</taxon>
        <taxon>Ascomycota</taxon>
        <taxon>Pezizomycotina</taxon>
        <taxon>Eurotiomycetes</taxon>
        <taxon>Eurotiomycetidae</taxon>
        <taxon>Eurotiales</taxon>
        <taxon>Aspergillaceae</taxon>
        <taxon>Penicillium</taxon>
    </lineage>
</organism>
<dbReference type="Gene3D" id="3.40.50.300">
    <property type="entry name" value="P-loop containing nucleotide triphosphate hydrolases"/>
    <property type="match status" value="1"/>
</dbReference>
<dbReference type="GO" id="GO:0016787">
    <property type="term" value="F:hydrolase activity"/>
    <property type="evidence" value="ECO:0007669"/>
    <property type="project" value="UniProtKB-KW"/>
</dbReference>
<dbReference type="PROSITE" id="PS51194">
    <property type="entry name" value="HELICASE_CTER"/>
    <property type="match status" value="1"/>
</dbReference>
<dbReference type="GO" id="GO:0005694">
    <property type="term" value="C:chromosome"/>
    <property type="evidence" value="ECO:0007669"/>
    <property type="project" value="UniProtKB-ARBA"/>
</dbReference>
<feature type="region of interest" description="Disordered" evidence="11">
    <location>
        <begin position="585"/>
        <end position="637"/>
    </location>
</feature>
<keyword evidence="7" id="KW-0067">ATP-binding</keyword>
<feature type="compositionally biased region" description="Basic residues" evidence="11">
    <location>
        <begin position="426"/>
        <end position="437"/>
    </location>
</feature>
<evidence type="ECO:0000256" key="6">
    <source>
        <dbReference type="ARBA" id="ARBA00022806"/>
    </source>
</evidence>
<feature type="domain" description="Helicase C-terminal" evidence="13">
    <location>
        <begin position="1015"/>
        <end position="1165"/>
    </location>
</feature>
<reference evidence="14" key="1">
    <citation type="submission" date="2022-11" db="EMBL/GenBank/DDBJ databases">
        <authorList>
            <person name="Petersen C."/>
        </authorList>
    </citation>
    <scope>NUCLEOTIDE SEQUENCE</scope>
    <source>
        <strain evidence="14">IBT 19713</strain>
    </source>
</reference>
<dbReference type="Pfam" id="PF00176">
    <property type="entry name" value="SNF2-rel_dom"/>
    <property type="match status" value="1"/>
</dbReference>
<name>A0A9W9NHW6_9EURO</name>
<dbReference type="InterPro" id="IPR014001">
    <property type="entry name" value="Helicase_ATP-bd"/>
</dbReference>
<dbReference type="EMBL" id="JAPQKS010000007">
    <property type="protein sequence ID" value="KAJ5220275.1"/>
    <property type="molecule type" value="Genomic_DNA"/>
</dbReference>
<evidence type="ECO:0000256" key="2">
    <source>
        <dbReference type="ARBA" id="ARBA00007025"/>
    </source>
</evidence>
<keyword evidence="4" id="KW-0547">Nucleotide-binding</keyword>
<evidence type="ECO:0000256" key="4">
    <source>
        <dbReference type="ARBA" id="ARBA00022741"/>
    </source>
</evidence>
<evidence type="ECO:0000256" key="10">
    <source>
        <dbReference type="ARBA" id="ARBA00023242"/>
    </source>
</evidence>
<gene>
    <name evidence="14" type="ORF">N7468_009479</name>
</gene>
<feature type="region of interest" description="Disordered" evidence="11">
    <location>
        <begin position="178"/>
        <end position="272"/>
    </location>
</feature>
<keyword evidence="10" id="KW-0539">Nucleus</keyword>
<keyword evidence="5" id="KW-0378">Hydrolase</keyword>